<evidence type="ECO:0000313" key="1">
    <source>
        <dbReference type="EMBL" id="MQM71860.1"/>
    </source>
</evidence>
<name>A0A6L5GPU1_9FIRM</name>
<protein>
    <recommendedName>
        <fullName evidence="3">ATPase</fullName>
    </recommendedName>
</protein>
<comment type="caution">
    <text evidence="1">The sequence shown here is derived from an EMBL/GenBank/DDBJ whole genome shotgun (WGS) entry which is preliminary data.</text>
</comment>
<dbReference type="EMBL" id="VOGB01000003">
    <property type="protein sequence ID" value="MQM71860.1"/>
    <property type="molecule type" value="Genomic_DNA"/>
</dbReference>
<sequence>MALIKELEELIDRGNAVPFSSKAMINPEEAIEIIEELKETLPAELEESKRIVANKKQILFEAQKQADRTREDASKQMKAMIDQNEVTHQAQVQAEAIIKAAQEQAKEIRTGTQHYADNILSKLQEQLGQLSSTIGENRKEIRDLQ</sequence>
<accession>A0A6L5GPU1</accession>
<organism evidence="1 2">
    <name type="scientific">Candidatus Pseudoramibacter fermentans</name>
    <dbReference type="NCBI Taxonomy" id="2594427"/>
    <lineage>
        <taxon>Bacteria</taxon>
        <taxon>Bacillati</taxon>
        <taxon>Bacillota</taxon>
        <taxon>Clostridia</taxon>
        <taxon>Eubacteriales</taxon>
        <taxon>Eubacteriaceae</taxon>
        <taxon>Pseudoramibacter</taxon>
    </lineage>
</organism>
<proteinExistence type="predicted"/>
<reference evidence="1" key="1">
    <citation type="journal article" date="2020" name="Appl. Environ. Microbiol.">
        <title>Medium-Chain Fatty Acid Synthesis by 'Candidatus Weimeria bifida' gen. nov., sp. nov., and 'Candidatus Pseudoramibacter fermentans' sp. nov.</title>
        <authorList>
            <person name="Scarborough M.J."/>
            <person name="Myers K.S."/>
            <person name="Donohue T.J."/>
            <person name="Noguera D.R."/>
        </authorList>
    </citation>
    <scope>NUCLEOTIDE SEQUENCE</scope>
    <source>
        <strain evidence="1">EUB1.1</strain>
    </source>
</reference>
<evidence type="ECO:0008006" key="3">
    <source>
        <dbReference type="Google" id="ProtNLM"/>
    </source>
</evidence>
<evidence type="ECO:0000313" key="2">
    <source>
        <dbReference type="Proteomes" id="UP000473648"/>
    </source>
</evidence>
<keyword evidence="2" id="KW-1185">Reference proteome</keyword>
<dbReference type="Proteomes" id="UP000473648">
    <property type="component" value="Unassembled WGS sequence"/>
</dbReference>
<dbReference type="AlphaFoldDB" id="A0A6L5GPU1"/>
<gene>
    <name evidence="1" type="ORF">FRC53_00175</name>
</gene>